<comment type="caution">
    <text evidence="2">The sequence shown here is derived from an EMBL/GenBank/DDBJ whole genome shotgun (WGS) entry which is preliminary data.</text>
</comment>
<dbReference type="EMBL" id="JANRHJ010000008">
    <property type="protein sequence ID" value="MCR8874067.1"/>
    <property type="molecule type" value="Genomic_DNA"/>
</dbReference>
<accession>A0AAW5N4G2</accession>
<dbReference type="Proteomes" id="UP001204579">
    <property type="component" value="Unassembled WGS sequence"/>
</dbReference>
<evidence type="ECO:0008006" key="4">
    <source>
        <dbReference type="Google" id="ProtNLM"/>
    </source>
</evidence>
<protein>
    <recommendedName>
        <fullName evidence="4">Peptidase</fullName>
    </recommendedName>
</protein>
<gene>
    <name evidence="2" type="ORF">NW209_08590</name>
</gene>
<evidence type="ECO:0000313" key="2">
    <source>
        <dbReference type="EMBL" id="MCR8874067.1"/>
    </source>
</evidence>
<evidence type="ECO:0000313" key="3">
    <source>
        <dbReference type="Proteomes" id="UP001204579"/>
    </source>
</evidence>
<dbReference type="AlphaFoldDB" id="A0AAW5N4G2"/>
<reference evidence="2 3" key="1">
    <citation type="submission" date="2022-08" db="EMBL/GenBank/DDBJ databases">
        <authorList>
            <person name="Zeman M."/>
            <person name="Kubasova T."/>
        </authorList>
    </citation>
    <scope>NUCLEOTIDE SEQUENCE [LARGE SCALE GENOMIC DNA]</scope>
    <source>
        <strain evidence="2 3">ET62</strain>
    </source>
</reference>
<proteinExistence type="predicted"/>
<keyword evidence="3" id="KW-1185">Reference proteome</keyword>
<dbReference type="RefSeq" id="WP_204430075.1">
    <property type="nucleotide sequence ID" value="NZ_JANRHJ010000008.1"/>
</dbReference>
<evidence type="ECO:0000256" key="1">
    <source>
        <dbReference type="SAM" id="MobiDB-lite"/>
    </source>
</evidence>
<feature type="region of interest" description="Disordered" evidence="1">
    <location>
        <begin position="1"/>
        <end position="27"/>
    </location>
</feature>
<sequence length="371" mass="44313">MRTAYRLPVAGTGTANRQRTRTADGYQPGNIAQQKKATAATRRNNGFLTERIYPVAPPDYSIDWDENNRINLTTPESFDYLYRSAVNYARLLDVRLPFPKKRRSRCPRQDIVRLFEVMDNLVPESVNLEVVKGNLAFCLYRHHDWPDHTLFWLPLDFTRVLSAPTRRLVLEFIRRFILHHDMRDLKETYYYEMSCDNLESRPNYDEHITPREIKAWKKLVESYEKGRIDRMLKRMWKRPFCSGFTKLLSEYCPEKKEERNLLALVREGMAFIGKDAPSIMSYQYDWAYEEEPDFRPIPLDEQVMLVYSIRDVLTEDMMEIINSDQQETYCLSPVTYMPLSPETDRLFCMDNFPERFARWFGKFTEYIEQHF</sequence>
<organism evidence="2 3">
    <name type="scientific">Phocaeicola barnesiae</name>
    <dbReference type="NCBI Taxonomy" id="376804"/>
    <lineage>
        <taxon>Bacteria</taxon>
        <taxon>Pseudomonadati</taxon>
        <taxon>Bacteroidota</taxon>
        <taxon>Bacteroidia</taxon>
        <taxon>Bacteroidales</taxon>
        <taxon>Bacteroidaceae</taxon>
        <taxon>Phocaeicola</taxon>
    </lineage>
</organism>
<name>A0AAW5N4G2_9BACT</name>